<dbReference type="PANTHER" id="PTHR42732">
    <property type="entry name" value="BETA-GALACTOSIDASE"/>
    <property type="match status" value="1"/>
</dbReference>
<evidence type="ECO:0000256" key="1">
    <source>
        <dbReference type="ARBA" id="ARBA00007401"/>
    </source>
</evidence>
<dbReference type="Pfam" id="PF02836">
    <property type="entry name" value="Glyco_hydro_2_C"/>
    <property type="match status" value="1"/>
</dbReference>
<organism evidence="8 9">
    <name type="scientific">Victivallis lenta</name>
    <dbReference type="NCBI Taxonomy" id="2606640"/>
    <lineage>
        <taxon>Bacteria</taxon>
        <taxon>Pseudomonadati</taxon>
        <taxon>Lentisphaerota</taxon>
        <taxon>Lentisphaeria</taxon>
        <taxon>Victivallales</taxon>
        <taxon>Victivallaceae</taxon>
        <taxon>Victivallis</taxon>
    </lineage>
</organism>
<dbReference type="Pfam" id="PF00703">
    <property type="entry name" value="Glyco_hydro_2"/>
    <property type="match status" value="1"/>
</dbReference>
<comment type="caution">
    <text evidence="8">The sequence shown here is derived from an EMBL/GenBank/DDBJ whole genome shotgun (WGS) entry which is preliminary data.</text>
</comment>
<dbReference type="GO" id="GO:0005975">
    <property type="term" value="P:carbohydrate metabolic process"/>
    <property type="evidence" value="ECO:0007669"/>
    <property type="project" value="InterPro"/>
</dbReference>
<evidence type="ECO:0000313" key="8">
    <source>
        <dbReference type="EMBL" id="MST95585.1"/>
    </source>
</evidence>
<dbReference type="InterPro" id="IPR006102">
    <property type="entry name" value="Ig-like_GH2"/>
</dbReference>
<dbReference type="Pfam" id="PF22666">
    <property type="entry name" value="Glyco_hydro_2_N2"/>
    <property type="match status" value="1"/>
</dbReference>
<protein>
    <submittedName>
        <fullName evidence="8">Glycoside hydrolase family 2</fullName>
    </submittedName>
</protein>
<feature type="chain" id="PRO_5032412692" evidence="4">
    <location>
        <begin position="20"/>
        <end position="1372"/>
    </location>
</feature>
<feature type="domain" description="Glycoside hydrolase family 2 catalytic" evidence="6">
    <location>
        <begin position="350"/>
        <end position="507"/>
    </location>
</feature>
<name>A0A844FY48_9BACT</name>
<dbReference type="InterPro" id="IPR051913">
    <property type="entry name" value="GH2_Domain-Containing"/>
</dbReference>
<dbReference type="InterPro" id="IPR006103">
    <property type="entry name" value="Glyco_hydro_2_cat"/>
</dbReference>
<feature type="signal peptide" evidence="4">
    <location>
        <begin position="1"/>
        <end position="19"/>
    </location>
</feature>
<dbReference type="SUPFAM" id="SSF51445">
    <property type="entry name" value="(Trans)glycosidases"/>
    <property type="match status" value="1"/>
</dbReference>
<dbReference type="SUPFAM" id="SSF49303">
    <property type="entry name" value="beta-Galactosidase/glucuronidase domain"/>
    <property type="match status" value="1"/>
</dbReference>
<sequence length="1372" mass="152483">MLKSQLLFGVSLAALGVAATELAPYVPAPHQFQRVQTVPAAEIAVTAPDAAKKLTVGDFIKTRSLNGIWKCSGLETSARPIPADDGLDRKYAGTAFDDTKWDDIAVPLNWYKKYPKKQTSEEPYVRGYYRTSFNLTPEELKNSRIMLNFDVVGYDAKVFLNGVEVGNHHGDFTPFKLDVTGAAKAGKNVLAVRVFSDNGPTFGVREKITHVYGSQWSINNIKGGIWQDVTLSIEPELRIDRLTVTPDLAKSGITVDCRIVNPTENSIKVDLLGKVVSAMKGESGAPVGQAAENGFLLKPGVNDTTITVGLKEPKKWSIDAPYLYHFVLSLSERGNIVSAASARFGFREFHVRNSKFYLNGEEIYLFGENIPSVTYGGHGLSTAEEEKKLEKYILGCRNLGYVMLRNAHMPIMPKALEVADECGMMMFNEWGWCFSNGIDADAFHKVNQKELEEFFHATTNHPSVTMWSLGNEVVHRNAPPVAREMDRQVERIRSLDKQKRPISTFSGAGGWRSYGETKLDTDVRDLHTYTALSSPWTKLPEELAEIVEGDRRIYGEKELTRPLVAWENVGFSWGIYSDPNFKRGDVREYAKYVAKPTTWGNPNGIGFTGVAPLFKALGPNFNAWAQAHYGRRIFEIYRLTPDYTGFAPWFSNSNLREATLWNQPVFPSLHTEALTFPRNFFADETTKWQLSVVNSGNDSFRNLVFDVAMVAEKDRSVTQAASFKIGDLAAQSRLTRPVELKMPALAPGHYQMRITLRDGGRTVGQNYYDTFVQDPGILSRKIETARPVRILDTGAAKNVAELEALLKAYQIPYKTVKSVEELKEAALLIVPPEIAEEQLVALGSSAELTNFIRNLGGTLLVLEQKNMKSRLPGNQAVTMVGNTFVDLVIPDHPVFAGLDYRSFDTWNNPDKGYVVAGTFVPFTLNAVAAKGPMLGRQDVGMALVEATDGKGRIILSQLEATACRKLDSVAATYLYNLIDYAAGADYWKGALPLADAVDRDYTADKENLVFIDLAEKANVPFRDEVDNDGKGGWTDQGTNDFRMMPLGVQEAAGIRFNILDPDKNNGRSCLVVRGSERQHFPAAIRDIKVGRKLSRLFFLHTAAWGGKGKAGAYRINFADGTHLDYPIEGNQNIGDWWTVAQLPAAKIGILRKNAMDHEVGTFVAEWENPKPDVEIKSIDFLSATEARGNEIDWLPSGTPIPVLVAVTGEKVSDKLLDITGSRFVRAAGLMEHGSTVPAEVKTVKTGSGVQLDISFKASPPKEIPAVLISYDKKDAAADYRYLTFQAKSPEEAVIQVVLPREDWQARLRGDVTLKGDNRWHKYRLMVGRNFENENGFSFDKQRGELFLYYRSLRAPDTARPALNFEIKDITLE</sequence>
<evidence type="ECO:0000256" key="4">
    <source>
        <dbReference type="SAM" id="SignalP"/>
    </source>
</evidence>
<keyword evidence="2 8" id="KW-0378">Hydrolase</keyword>
<evidence type="ECO:0000259" key="7">
    <source>
        <dbReference type="Pfam" id="PF22666"/>
    </source>
</evidence>
<evidence type="ECO:0000256" key="3">
    <source>
        <dbReference type="ARBA" id="ARBA00023295"/>
    </source>
</evidence>
<dbReference type="InterPro" id="IPR036156">
    <property type="entry name" value="Beta-gal/glucu_dom_sf"/>
</dbReference>
<keyword evidence="3" id="KW-0326">Glycosidase</keyword>
<keyword evidence="9" id="KW-1185">Reference proteome</keyword>
<evidence type="ECO:0000259" key="6">
    <source>
        <dbReference type="Pfam" id="PF02836"/>
    </source>
</evidence>
<dbReference type="InterPro" id="IPR013783">
    <property type="entry name" value="Ig-like_fold"/>
</dbReference>
<dbReference type="InterPro" id="IPR017853">
    <property type="entry name" value="GH"/>
</dbReference>
<evidence type="ECO:0000256" key="2">
    <source>
        <dbReference type="ARBA" id="ARBA00022801"/>
    </source>
</evidence>
<keyword evidence="4" id="KW-0732">Signal</keyword>
<comment type="similarity">
    <text evidence="1">Belongs to the glycosyl hydrolase 2 family.</text>
</comment>
<evidence type="ECO:0000259" key="5">
    <source>
        <dbReference type="Pfam" id="PF00703"/>
    </source>
</evidence>
<dbReference type="Gene3D" id="3.20.20.80">
    <property type="entry name" value="Glycosidases"/>
    <property type="match status" value="1"/>
</dbReference>
<gene>
    <name evidence="8" type="ORF">FYJ85_00790</name>
</gene>
<feature type="domain" description="Beta-mannosidase-like galactose-binding" evidence="7">
    <location>
        <begin position="129"/>
        <end position="197"/>
    </location>
</feature>
<dbReference type="PANTHER" id="PTHR42732:SF1">
    <property type="entry name" value="BETA-MANNOSIDASE"/>
    <property type="match status" value="1"/>
</dbReference>
<accession>A0A844FY48</accession>
<dbReference type="Proteomes" id="UP000435649">
    <property type="component" value="Unassembled WGS sequence"/>
</dbReference>
<dbReference type="InterPro" id="IPR054593">
    <property type="entry name" value="Beta-mannosidase-like_N2"/>
</dbReference>
<dbReference type="Gene3D" id="2.60.40.10">
    <property type="entry name" value="Immunoglobulins"/>
    <property type="match status" value="1"/>
</dbReference>
<dbReference type="RefSeq" id="WP_154416673.1">
    <property type="nucleotide sequence ID" value="NZ_VUNS01000001.1"/>
</dbReference>
<dbReference type="Gene3D" id="2.60.120.260">
    <property type="entry name" value="Galactose-binding domain-like"/>
    <property type="match status" value="1"/>
</dbReference>
<reference evidence="8 9" key="1">
    <citation type="submission" date="2019-08" db="EMBL/GenBank/DDBJ databases">
        <title>In-depth cultivation of the pig gut microbiome towards novel bacterial diversity and tailored functional studies.</title>
        <authorList>
            <person name="Wylensek D."/>
            <person name="Hitch T.C.A."/>
            <person name="Clavel T."/>
        </authorList>
    </citation>
    <scope>NUCLEOTIDE SEQUENCE [LARGE SCALE GENOMIC DNA]</scope>
    <source>
        <strain evidence="8 9">BBE-744-WT-12</strain>
    </source>
</reference>
<dbReference type="GO" id="GO:0004553">
    <property type="term" value="F:hydrolase activity, hydrolyzing O-glycosyl compounds"/>
    <property type="evidence" value="ECO:0007669"/>
    <property type="project" value="InterPro"/>
</dbReference>
<dbReference type="InterPro" id="IPR008979">
    <property type="entry name" value="Galactose-bd-like_sf"/>
</dbReference>
<dbReference type="SUPFAM" id="SSF49785">
    <property type="entry name" value="Galactose-binding domain-like"/>
    <property type="match status" value="1"/>
</dbReference>
<feature type="domain" description="Glycoside hydrolase family 2 immunoglobulin-like beta-sandwich" evidence="5">
    <location>
        <begin position="238"/>
        <end position="347"/>
    </location>
</feature>
<evidence type="ECO:0000313" key="9">
    <source>
        <dbReference type="Proteomes" id="UP000435649"/>
    </source>
</evidence>
<proteinExistence type="inferred from homology"/>
<dbReference type="EMBL" id="VUNS01000001">
    <property type="protein sequence ID" value="MST95585.1"/>
    <property type="molecule type" value="Genomic_DNA"/>
</dbReference>